<keyword evidence="3" id="KW-0472">Membrane</keyword>
<feature type="region of interest" description="Disordered" evidence="2">
    <location>
        <begin position="253"/>
        <end position="277"/>
    </location>
</feature>
<evidence type="ECO:0000313" key="6">
    <source>
        <dbReference type="Proteomes" id="UP000799438"/>
    </source>
</evidence>
<gene>
    <name evidence="5" type="ORF">K452DRAFT_275029</name>
</gene>
<evidence type="ECO:0000256" key="3">
    <source>
        <dbReference type="SAM" id="Phobius"/>
    </source>
</evidence>
<dbReference type="Proteomes" id="UP000799438">
    <property type="component" value="Unassembled WGS sequence"/>
</dbReference>
<dbReference type="Gene3D" id="1.20.58.340">
    <property type="entry name" value="Magnesium transport protein CorA, transmembrane region"/>
    <property type="match status" value="1"/>
</dbReference>
<organism evidence="5 6">
    <name type="scientific">Aplosporella prunicola CBS 121167</name>
    <dbReference type="NCBI Taxonomy" id="1176127"/>
    <lineage>
        <taxon>Eukaryota</taxon>
        <taxon>Fungi</taxon>
        <taxon>Dikarya</taxon>
        <taxon>Ascomycota</taxon>
        <taxon>Pezizomycotina</taxon>
        <taxon>Dothideomycetes</taxon>
        <taxon>Dothideomycetes incertae sedis</taxon>
        <taxon>Botryosphaeriales</taxon>
        <taxon>Aplosporellaceae</taxon>
        <taxon>Aplosporella</taxon>
    </lineage>
</organism>
<proteinExistence type="predicted"/>
<feature type="domain" description="CorA-like transporter" evidence="4">
    <location>
        <begin position="38"/>
        <end position="218"/>
    </location>
</feature>
<dbReference type="EMBL" id="ML995492">
    <property type="protein sequence ID" value="KAF2139611.1"/>
    <property type="molecule type" value="Genomic_DNA"/>
</dbReference>
<dbReference type="InterPro" id="IPR058257">
    <property type="entry name" value="CorA-like_dom"/>
</dbReference>
<dbReference type="RefSeq" id="XP_033395324.1">
    <property type="nucleotide sequence ID" value="XM_033539215.1"/>
</dbReference>
<keyword evidence="3" id="KW-1133">Transmembrane helix</keyword>
<feature type="transmembrane region" description="Helical" evidence="3">
    <location>
        <begin position="449"/>
        <end position="473"/>
    </location>
</feature>
<sequence>MEKPWVQDSCSGYRLDQAKLEQYLKQKFGNYKFFVEVRTHLNITREMLSLLFTYHQVMPGFLDFILTFGKRHHAQTFPFSGFRYHKRLSQTVKGTDIDVLCRSGQDLRLCYNLRSVEPSKRQQNWPWSIRQSAVYHFFDTTTARANWIVVKADKLMKERIISAAQPFGTSGISSFDTNSRAFAATLETHLLFLDWSGENWRWYIDSLENEAQKSTRRTLTIEVEKAPPPMSANPISSISRATTFATLSEQPSIIGGKTDMDEGRPRTPPGLRRACTDPSSFRIQHQGGTDAASYDCQPASPARSNADFSFSDLQRIHFLEEKANETVLVIESNLNVFYELVQFYQSIVDSEEFPGELRLCCKDDMERFISKAKNIENDLRMQQSRAKSLLRMLADRKSLLYGIIEYRSMEASRSLAEKTQLSADNMEIMTRDMHDIAQKTKQETVSMRIITLVTLFYLPGTFISTIMSTDIVRFGSENPASPKKKVSVEAIKLYMAVTLPLMVMTFGAWYGVYLWVNKREKRHNKDLEKGFGCFPENWEPAHISNPVAAKRFFHGMLRCKSPRKQF</sequence>
<feature type="transmembrane region" description="Helical" evidence="3">
    <location>
        <begin position="493"/>
        <end position="516"/>
    </location>
</feature>
<evidence type="ECO:0000256" key="2">
    <source>
        <dbReference type="SAM" id="MobiDB-lite"/>
    </source>
</evidence>
<evidence type="ECO:0000256" key="1">
    <source>
        <dbReference type="SAM" id="Coils"/>
    </source>
</evidence>
<accession>A0A6A6BAS8</accession>
<feature type="coiled-coil region" evidence="1">
    <location>
        <begin position="365"/>
        <end position="392"/>
    </location>
</feature>
<evidence type="ECO:0000313" key="5">
    <source>
        <dbReference type="EMBL" id="KAF2139611.1"/>
    </source>
</evidence>
<name>A0A6A6BAS8_9PEZI</name>
<dbReference type="OrthoDB" id="5396681at2759"/>
<protein>
    <recommendedName>
        <fullName evidence="4">CorA-like transporter domain-containing protein</fullName>
    </recommendedName>
</protein>
<keyword evidence="6" id="KW-1185">Reference proteome</keyword>
<keyword evidence="1" id="KW-0175">Coiled coil</keyword>
<dbReference type="Pfam" id="PF26616">
    <property type="entry name" value="CorA-like"/>
    <property type="match status" value="1"/>
</dbReference>
<evidence type="ECO:0000259" key="4">
    <source>
        <dbReference type="Pfam" id="PF26616"/>
    </source>
</evidence>
<dbReference type="AlphaFoldDB" id="A0A6A6BAS8"/>
<reference evidence="5" key="1">
    <citation type="journal article" date="2020" name="Stud. Mycol.">
        <title>101 Dothideomycetes genomes: a test case for predicting lifestyles and emergence of pathogens.</title>
        <authorList>
            <person name="Haridas S."/>
            <person name="Albert R."/>
            <person name="Binder M."/>
            <person name="Bloem J."/>
            <person name="Labutti K."/>
            <person name="Salamov A."/>
            <person name="Andreopoulos B."/>
            <person name="Baker S."/>
            <person name="Barry K."/>
            <person name="Bills G."/>
            <person name="Bluhm B."/>
            <person name="Cannon C."/>
            <person name="Castanera R."/>
            <person name="Culley D."/>
            <person name="Daum C."/>
            <person name="Ezra D."/>
            <person name="Gonzalez J."/>
            <person name="Henrissat B."/>
            <person name="Kuo A."/>
            <person name="Liang C."/>
            <person name="Lipzen A."/>
            <person name="Lutzoni F."/>
            <person name="Magnuson J."/>
            <person name="Mondo S."/>
            <person name="Nolan M."/>
            <person name="Ohm R."/>
            <person name="Pangilinan J."/>
            <person name="Park H.-J."/>
            <person name="Ramirez L."/>
            <person name="Alfaro M."/>
            <person name="Sun H."/>
            <person name="Tritt A."/>
            <person name="Yoshinaga Y."/>
            <person name="Zwiers L.-H."/>
            <person name="Turgeon B."/>
            <person name="Goodwin S."/>
            <person name="Spatafora J."/>
            <person name="Crous P."/>
            <person name="Grigoriev I."/>
        </authorList>
    </citation>
    <scope>NUCLEOTIDE SEQUENCE</scope>
    <source>
        <strain evidence="5">CBS 121167</strain>
    </source>
</reference>
<dbReference type="GeneID" id="54296711"/>
<keyword evidence="3" id="KW-0812">Transmembrane</keyword>